<comment type="caution">
    <text evidence="17">The sequence shown here is derived from an EMBL/GenBank/DDBJ whole genome shotgun (WGS) entry which is preliminary data.</text>
</comment>
<evidence type="ECO:0000256" key="11">
    <source>
        <dbReference type="ARBA" id="ARBA00023136"/>
    </source>
</evidence>
<feature type="transmembrane region" description="Helical" evidence="15">
    <location>
        <begin position="1038"/>
        <end position="1063"/>
    </location>
</feature>
<evidence type="ECO:0000313" key="17">
    <source>
        <dbReference type="EMBL" id="KAK5984995.1"/>
    </source>
</evidence>
<dbReference type="GO" id="GO:0015031">
    <property type="term" value="P:protein transport"/>
    <property type="evidence" value="ECO:0007669"/>
    <property type="project" value="UniProtKB-KW"/>
</dbReference>
<keyword evidence="9" id="KW-0653">Protein transport</keyword>
<evidence type="ECO:0000256" key="15">
    <source>
        <dbReference type="SAM" id="Phobius"/>
    </source>
</evidence>
<evidence type="ECO:0000256" key="8">
    <source>
        <dbReference type="ARBA" id="ARBA00022692"/>
    </source>
</evidence>
<dbReference type="InterPro" id="IPR029175">
    <property type="entry name" value="EXOC2/Sec5"/>
</dbReference>
<keyword evidence="6" id="KW-0813">Transport</keyword>
<evidence type="ECO:0000256" key="2">
    <source>
        <dbReference type="ARBA" id="ARBA00004141"/>
    </source>
</evidence>
<evidence type="ECO:0000256" key="7">
    <source>
        <dbReference type="ARBA" id="ARBA00022483"/>
    </source>
</evidence>
<evidence type="ECO:0000256" key="3">
    <source>
        <dbReference type="ARBA" id="ARBA00006325"/>
    </source>
</evidence>
<dbReference type="InterPro" id="IPR029052">
    <property type="entry name" value="Metallo-depent_PP-like"/>
</dbReference>
<dbReference type="GO" id="GO:0006893">
    <property type="term" value="P:Golgi to plasma membrane transport"/>
    <property type="evidence" value="ECO:0007669"/>
    <property type="project" value="InterPro"/>
</dbReference>
<evidence type="ECO:0000256" key="4">
    <source>
        <dbReference type="ARBA" id="ARBA00010578"/>
    </source>
</evidence>
<dbReference type="EMBL" id="WIXE01002243">
    <property type="protein sequence ID" value="KAK5984995.1"/>
    <property type="molecule type" value="Genomic_DNA"/>
</dbReference>
<evidence type="ECO:0000256" key="12">
    <source>
        <dbReference type="ARBA" id="ARBA00029715"/>
    </source>
</evidence>
<feature type="region of interest" description="Disordered" evidence="14">
    <location>
        <begin position="1618"/>
        <end position="1638"/>
    </location>
</feature>
<dbReference type="GO" id="GO:0003676">
    <property type="term" value="F:nucleic acid binding"/>
    <property type="evidence" value="ECO:0007669"/>
    <property type="project" value="InterPro"/>
</dbReference>
<dbReference type="Proteomes" id="UP001331761">
    <property type="component" value="Unassembled WGS sequence"/>
</dbReference>
<keyword evidence="10 15" id="KW-1133">Transmembrane helix</keyword>
<feature type="domain" description="G-patch" evidence="16">
    <location>
        <begin position="1486"/>
        <end position="1532"/>
    </location>
</feature>
<feature type="transmembrane region" description="Helical" evidence="15">
    <location>
        <begin position="81"/>
        <end position="114"/>
    </location>
</feature>
<evidence type="ECO:0000313" key="18">
    <source>
        <dbReference type="Proteomes" id="UP001331761"/>
    </source>
</evidence>
<keyword evidence="13" id="KW-0175">Coiled coil</keyword>
<feature type="transmembrane region" description="Helical" evidence="15">
    <location>
        <begin position="49"/>
        <end position="74"/>
    </location>
</feature>
<dbReference type="CDD" id="cd07385">
    <property type="entry name" value="MPP_YkuE_C"/>
    <property type="match status" value="1"/>
</dbReference>
<evidence type="ECO:0000256" key="13">
    <source>
        <dbReference type="SAM" id="Coils"/>
    </source>
</evidence>
<comment type="similarity">
    <text evidence="3">Belongs to the TMEM170 family.</text>
</comment>
<dbReference type="InterPro" id="IPR039481">
    <property type="entry name" value="EXOC2/Sec5_N_dom"/>
</dbReference>
<dbReference type="Gene3D" id="3.60.21.10">
    <property type="match status" value="1"/>
</dbReference>
<dbReference type="SUPFAM" id="SSF56300">
    <property type="entry name" value="Metallo-dependent phosphatases"/>
    <property type="match status" value="1"/>
</dbReference>
<dbReference type="Pfam" id="PF15469">
    <property type="entry name" value="Sec5"/>
    <property type="match status" value="1"/>
</dbReference>
<comment type="subcellular location">
    <subcellularLocation>
        <location evidence="2">Membrane</location>
        <topology evidence="2">Multi-pass membrane protein</topology>
    </subcellularLocation>
</comment>
<organism evidence="17 18">
    <name type="scientific">Trichostrongylus colubriformis</name>
    <name type="common">Black scour worm</name>
    <dbReference type="NCBI Taxonomy" id="6319"/>
    <lineage>
        <taxon>Eukaryota</taxon>
        <taxon>Metazoa</taxon>
        <taxon>Ecdysozoa</taxon>
        <taxon>Nematoda</taxon>
        <taxon>Chromadorea</taxon>
        <taxon>Rhabditida</taxon>
        <taxon>Rhabditina</taxon>
        <taxon>Rhabditomorpha</taxon>
        <taxon>Strongyloidea</taxon>
        <taxon>Trichostrongylidae</taxon>
        <taxon>Trichostrongylus</taxon>
    </lineage>
</organism>
<dbReference type="FunFam" id="2.60.40.10:FF:000196">
    <property type="entry name" value="Exocyst complex component 2"/>
    <property type="match status" value="1"/>
</dbReference>
<dbReference type="InterPro" id="IPR002909">
    <property type="entry name" value="IPT_dom"/>
</dbReference>
<proteinExistence type="inferred from homology"/>
<reference evidence="17 18" key="1">
    <citation type="submission" date="2019-10" db="EMBL/GenBank/DDBJ databases">
        <title>Assembly and Annotation for the nematode Trichostrongylus colubriformis.</title>
        <authorList>
            <person name="Martin J."/>
        </authorList>
    </citation>
    <scope>NUCLEOTIDE SEQUENCE [LARGE SCALE GENOMIC DNA]</scope>
    <source>
        <strain evidence="17">G859</strain>
        <tissue evidence="17">Whole worm</tissue>
    </source>
</reference>
<feature type="transmembrane region" description="Helical" evidence="15">
    <location>
        <begin position="1121"/>
        <end position="1142"/>
    </location>
</feature>
<comment type="function">
    <text evidence="1">Component of the exocyst complex involved in the docking of exocytic vesicles with fusion sites on the plasma membrane.</text>
</comment>
<feature type="compositionally biased region" description="Acidic residues" evidence="14">
    <location>
        <begin position="1731"/>
        <end position="1744"/>
    </location>
</feature>
<dbReference type="InterPro" id="IPR004843">
    <property type="entry name" value="Calcineurin-like_PHP"/>
</dbReference>
<feature type="compositionally biased region" description="Acidic residues" evidence="14">
    <location>
        <begin position="1788"/>
        <end position="1802"/>
    </location>
</feature>
<dbReference type="GO" id="GO:0006887">
    <property type="term" value="P:exocytosis"/>
    <property type="evidence" value="ECO:0007669"/>
    <property type="project" value="UniProtKB-KW"/>
</dbReference>
<gene>
    <name evidence="17" type="ORF">GCK32_002250</name>
</gene>
<dbReference type="PANTHER" id="PTHR13043">
    <property type="entry name" value="EXOCYST COMPLEX COMPONENT SEC5"/>
    <property type="match status" value="1"/>
</dbReference>
<protein>
    <recommendedName>
        <fullName evidence="5">Exocyst complex component 2</fullName>
    </recommendedName>
    <alternativeName>
        <fullName evidence="12">Exocyst complex component Sec5</fullName>
    </alternativeName>
</protein>
<feature type="coiled-coil region" evidence="13">
    <location>
        <begin position="1547"/>
        <end position="1574"/>
    </location>
</feature>
<dbReference type="InterPro" id="IPR019334">
    <property type="entry name" value="TMEM170A/B/YPR153W-like"/>
</dbReference>
<sequence>MTSSTPSPSQIISLFGDEKQNDTDRLDRSYSLLGALALSGPYMTDWLEIAASIFVWMAISYAVLYLSSAFVALMMMRRHPYVVLFVIPLLAMCVIGPVTVGVTTSLVVTLWIFLEKGMAEGERLAPPGTRSRGPPTVTGLSPTEGTPGTQITIRGENLGTDQNDLLMLFICGTDCLHTAKWKTDKKIIARLGQANRGLGEVKIATKSGGRGICNVKFRVFIAQIGPLEESAVWVDETQTVPGREAVRTVAPTSEERDALGLKPTTKKMDPALLSKLFPDSSGNIRMESFNPQWYLLEHHSETSMEEFREALKVMQVAKADEVKKNEKMHKANLYSLINCVDALAELHGELERSNKAGEFAVIKQIGNQISEARLKAESVFKDVLSRKDRADATRNALSVLTRFKFIFFLSKTIDDNMKRGEYLTILNDYMRAKSLYKDTEVALFKEVMNHLDTKMEKFKEEMKLKLIDTSASFEEQSKLIKYLKILEPDSDPTWECITAYHCWLEDILWKLQATHYKKALEAESNAQDSRFTILETNERQVFVSSLVSVLMHKLQSFWKLSNTYTTNEERWTQRQDDINQMLVNTINVSSWLILNALVPKALPDDVIKRYEAQFVRWPEISAQTTRTVLTHSLKTLRSFISSLLEAQFTPTHVQPLVELCMTVRLKFISDVIDSGVENICALGLKENWKQDFSSSIAAKTALPDFYENEVFDCLSAVRDALSTSGYPNEACLFSRERFRSTLVDIFVHLLTAVRHCFDRLLNLRADLKKPQDLDLNRKDEEKSHLTTKKLLISICNLEFILETALKNINRRLFDCGVKYADEVYEKSKAKLEVYRKTLVRCYIMIKSSAFTSLIESANYEFIPDDDVSDYAKEMMMCCVLQQAELELCAPQLTSQCLQATVQSAFDSLLDQLEAREPASQQEATQRVIDLCALEQALGGYTNLDTRTHVNAYRAGLVGQLDQRKLQQCLNNMRASMRMAIESLEGERHIEMLFVKEKCCSTKCWVISLATFAVLSIRRLTAGWVNNGEGYEVGNRKRFISVLAMEAFLLLCNFFIYHQLMVYFDMEDREKYDKRYVTKGRSRASTALIVFMFASQLVYLLYFAPVLIQGILFDVCALLSGVWTNLLGIVAGFFIVNTIVYVLDAIPSTRFIVTKMESFPFVGPVVFDRRYQIKIILIITLIMSLLMWLGSDKIVVKHITIPVKNFTGTNGSFKIALVSDVHTGASVHREQISKVVDKLIDLHVDAVALVGDMVDGSLSSLKDRMVPLWTLTHKHRTYFVSGNHEYYYGDAMEWFKEYARHGIRVLSNKCDMFHGICVVGVNDISSEKSGIRGHDMNLTEAMRNCDEGSSRIVLAHNPASVKSFSAEDLGKVDVVLSGHTHAGQYYVLVPVVSWLLPYWHGLYDIGHGKLFVSAGTLYQGAPMKMLWMSEIWVVHLVKEIARPLGMPHVVKVFFVFQDVSKSLGQLLSIICARLPDLFRNVQWKNDDQKVSRKLMERMGWSDGDGLGRNRQGTSANVKLKANYTGKGLGADKLKSYDSTWIGHHDDFADLLSALNKNKEQKLTTEEEKEERAKKISLELNSKSLRRRIHYQKFTRAKDLSNYSENDRSAVLGIGLSKTKKESPEKLRTADESVEEKVDTSTELKSNTTVSTLSVAEYFAAKMAALKAKKDEPHSEAQADIKLESKVMIKEEEEIEGSISKERKRKRKEMKKIEERLRCEAQLETCEMKLEVTEEEEQNVEGDDEEMRIQRKRERKLKRRQERAQLENESLKESAEVVSKKARKRKEKEVVEDEEQVAEQSGDDEGTKRKKKKNKKSKQNSLE</sequence>
<dbReference type="SMART" id="SM00443">
    <property type="entry name" value="G_patch"/>
    <property type="match status" value="1"/>
</dbReference>
<feature type="region of interest" description="Disordered" evidence="14">
    <location>
        <begin position="1690"/>
        <end position="1709"/>
    </location>
</feature>
<dbReference type="PROSITE" id="PS50174">
    <property type="entry name" value="G_PATCH"/>
    <property type="match status" value="1"/>
</dbReference>
<feature type="compositionally biased region" description="Basic residues" evidence="14">
    <location>
        <begin position="1748"/>
        <end position="1759"/>
    </location>
</feature>
<dbReference type="Gene3D" id="2.60.40.10">
    <property type="entry name" value="Immunoglobulins"/>
    <property type="match status" value="1"/>
</dbReference>
<dbReference type="Pfam" id="PF01585">
    <property type="entry name" value="G-patch"/>
    <property type="match status" value="1"/>
</dbReference>
<dbReference type="InterPro" id="IPR000467">
    <property type="entry name" value="G_patch_dom"/>
</dbReference>
<feature type="transmembrane region" description="Helical" evidence="15">
    <location>
        <begin position="1083"/>
        <end position="1101"/>
    </location>
</feature>
<feature type="compositionally biased region" description="Polar residues" evidence="14">
    <location>
        <begin position="138"/>
        <end position="150"/>
    </location>
</feature>
<feature type="region of interest" description="Disordered" evidence="14">
    <location>
        <begin position="124"/>
        <end position="150"/>
    </location>
</feature>
<keyword evidence="18" id="KW-1185">Reference proteome</keyword>
<feature type="region of interest" description="Disordered" evidence="14">
    <location>
        <begin position="1731"/>
        <end position="1821"/>
    </location>
</feature>
<dbReference type="Pfam" id="PF01833">
    <property type="entry name" value="TIG"/>
    <property type="match status" value="1"/>
</dbReference>
<keyword evidence="8 15" id="KW-0812">Transmembrane</keyword>
<feature type="compositionally biased region" description="Basic and acidic residues" evidence="14">
    <location>
        <begin position="1760"/>
        <end position="1777"/>
    </location>
</feature>
<dbReference type="CDD" id="cd00603">
    <property type="entry name" value="IPT_PCSR"/>
    <property type="match status" value="1"/>
</dbReference>
<keyword evidence="11 15" id="KW-0472">Membrane</keyword>
<name>A0AAN8G2I4_TRICO</name>
<evidence type="ECO:0000256" key="14">
    <source>
        <dbReference type="SAM" id="MobiDB-lite"/>
    </source>
</evidence>
<evidence type="ECO:0000256" key="6">
    <source>
        <dbReference type="ARBA" id="ARBA00022448"/>
    </source>
</evidence>
<dbReference type="Pfam" id="PF00149">
    <property type="entry name" value="Metallophos"/>
    <property type="match status" value="1"/>
</dbReference>
<dbReference type="Pfam" id="PF10190">
    <property type="entry name" value="Tmemb_170"/>
    <property type="match status" value="1"/>
</dbReference>
<dbReference type="InterPro" id="IPR013783">
    <property type="entry name" value="Ig-like_fold"/>
</dbReference>
<keyword evidence="7" id="KW-0268">Exocytosis</keyword>
<evidence type="ECO:0000256" key="9">
    <source>
        <dbReference type="ARBA" id="ARBA00022927"/>
    </source>
</evidence>
<comment type="similarity">
    <text evidence="4">Belongs to the SEC5 family.</text>
</comment>
<accession>A0AAN8G2I4</accession>
<feature type="transmembrane region" description="Helical" evidence="15">
    <location>
        <begin position="1170"/>
        <end position="1189"/>
    </location>
</feature>
<dbReference type="SUPFAM" id="SSF81296">
    <property type="entry name" value="E set domains"/>
    <property type="match status" value="1"/>
</dbReference>
<dbReference type="GO" id="GO:0016787">
    <property type="term" value="F:hydrolase activity"/>
    <property type="evidence" value="ECO:0007669"/>
    <property type="project" value="InterPro"/>
</dbReference>
<dbReference type="PANTHER" id="PTHR13043:SF1">
    <property type="entry name" value="EXOCYST COMPLEX COMPONENT 2"/>
    <property type="match status" value="1"/>
</dbReference>
<dbReference type="GO" id="GO:0000145">
    <property type="term" value="C:exocyst"/>
    <property type="evidence" value="ECO:0007669"/>
    <property type="project" value="InterPro"/>
</dbReference>
<dbReference type="InterPro" id="IPR014756">
    <property type="entry name" value="Ig_E-set"/>
</dbReference>
<evidence type="ECO:0000259" key="16">
    <source>
        <dbReference type="PROSITE" id="PS50174"/>
    </source>
</evidence>
<evidence type="ECO:0000256" key="5">
    <source>
        <dbReference type="ARBA" id="ARBA00017526"/>
    </source>
</evidence>
<dbReference type="GO" id="GO:0016020">
    <property type="term" value="C:membrane"/>
    <property type="evidence" value="ECO:0007669"/>
    <property type="project" value="UniProtKB-SubCell"/>
</dbReference>
<evidence type="ECO:0000256" key="1">
    <source>
        <dbReference type="ARBA" id="ARBA00002660"/>
    </source>
</evidence>
<evidence type="ECO:0000256" key="10">
    <source>
        <dbReference type="ARBA" id="ARBA00022989"/>
    </source>
</evidence>
<feature type="compositionally biased region" description="Basic residues" evidence="14">
    <location>
        <begin position="1806"/>
        <end position="1821"/>
    </location>
</feature>